<keyword evidence="9" id="KW-0012">Acyltransferase</keyword>
<evidence type="ECO:0000313" key="10">
    <source>
        <dbReference type="Proteomes" id="UP001368270"/>
    </source>
</evidence>
<name>A0ABU8QFR4_9RHOB</name>
<keyword evidence="4 7" id="KW-0812">Transmembrane</keyword>
<evidence type="ECO:0000256" key="1">
    <source>
        <dbReference type="ARBA" id="ARBA00004651"/>
    </source>
</evidence>
<evidence type="ECO:0000256" key="4">
    <source>
        <dbReference type="ARBA" id="ARBA00022692"/>
    </source>
</evidence>
<dbReference type="PANTHER" id="PTHR40074:SF2">
    <property type="entry name" value="O-ACETYLTRANSFERASE WECH"/>
    <property type="match status" value="1"/>
</dbReference>
<dbReference type="RefSeq" id="WP_339403184.1">
    <property type="nucleotide sequence ID" value="NZ_JBBGAZ010000003.1"/>
</dbReference>
<evidence type="ECO:0000256" key="5">
    <source>
        <dbReference type="ARBA" id="ARBA00022989"/>
    </source>
</evidence>
<keyword evidence="5 7" id="KW-1133">Transmembrane helix</keyword>
<organism evidence="9 10">
    <name type="scientific">Cognatishimia coralii</name>
    <dbReference type="NCBI Taxonomy" id="3083254"/>
    <lineage>
        <taxon>Bacteria</taxon>
        <taxon>Pseudomonadati</taxon>
        <taxon>Pseudomonadota</taxon>
        <taxon>Alphaproteobacteria</taxon>
        <taxon>Rhodobacterales</taxon>
        <taxon>Paracoccaceae</taxon>
        <taxon>Cognatishimia</taxon>
    </lineage>
</organism>
<gene>
    <name evidence="9" type="ORF">WG622_08415</name>
</gene>
<dbReference type="GO" id="GO:0016746">
    <property type="term" value="F:acyltransferase activity"/>
    <property type="evidence" value="ECO:0007669"/>
    <property type="project" value="UniProtKB-KW"/>
</dbReference>
<feature type="transmembrane region" description="Helical" evidence="7">
    <location>
        <begin position="140"/>
        <end position="157"/>
    </location>
</feature>
<sequence>MTGAPRLAWLDCLRLLAGLSMLVLHCTADQNGGAWADYEVRDRIAPLVLRTFAYTARTELFIIISLFLLMMSLEKRQRNYSDTIAEQAERLLIPFAFWTVFYAFFTLLKAQHFGYFDSKLAALGEVKTWLSFAFLGTSKYHMHFLPTLFCVVLAYPLMRKAIDVPVLGGVALVLCLTSRWQFDQFIYPRLWDDPNILAIGRAVKIVTHIGYGMAAAACLGLWQRHGRKSLESWIPVVLYFALLVLAFKFLGTVETIETGRWSHNYLPGFWADFTMPAILFLICMLLGHRSWTPIFSRYAKFAFGIYLCHPIFLDFAEIFLRGQDLSPTGQVIAKIGFTLPTTVLGVALLARVKSLSWTIGLGGRPAFFVLPRFNRRPE</sequence>
<dbReference type="Proteomes" id="UP001368270">
    <property type="component" value="Unassembled WGS sequence"/>
</dbReference>
<comment type="caution">
    <text evidence="9">The sequence shown here is derived from an EMBL/GenBank/DDBJ whole genome shotgun (WGS) entry which is preliminary data.</text>
</comment>
<protein>
    <submittedName>
        <fullName evidence="9">Acyltransferase</fullName>
        <ecNumber evidence="9">2.3.1.-</ecNumber>
    </submittedName>
</protein>
<keyword evidence="6 7" id="KW-0472">Membrane</keyword>
<dbReference type="PANTHER" id="PTHR40074">
    <property type="entry name" value="O-ACETYLTRANSFERASE WECH"/>
    <property type="match status" value="1"/>
</dbReference>
<dbReference type="EMBL" id="JBBGAZ010000003">
    <property type="protein sequence ID" value="MEJ5218260.1"/>
    <property type="molecule type" value="Genomic_DNA"/>
</dbReference>
<comment type="subcellular location">
    <subcellularLocation>
        <location evidence="1">Cell membrane</location>
        <topology evidence="1">Multi-pass membrane protein</topology>
    </subcellularLocation>
</comment>
<proteinExistence type="inferred from homology"/>
<accession>A0ABU8QFR4</accession>
<feature type="transmembrane region" description="Helical" evidence="7">
    <location>
        <begin position="234"/>
        <end position="253"/>
    </location>
</feature>
<dbReference type="InterPro" id="IPR002656">
    <property type="entry name" value="Acyl_transf_3_dom"/>
</dbReference>
<evidence type="ECO:0000313" key="9">
    <source>
        <dbReference type="EMBL" id="MEJ5218260.1"/>
    </source>
</evidence>
<comment type="similarity">
    <text evidence="2">Belongs to the acyltransferase 3 family.</text>
</comment>
<feature type="transmembrane region" description="Helical" evidence="7">
    <location>
        <begin position="298"/>
        <end position="319"/>
    </location>
</feature>
<feature type="transmembrane region" description="Helical" evidence="7">
    <location>
        <begin position="331"/>
        <end position="350"/>
    </location>
</feature>
<dbReference type="EC" id="2.3.1.-" evidence="9"/>
<feature type="transmembrane region" description="Helical" evidence="7">
    <location>
        <begin position="202"/>
        <end position="222"/>
    </location>
</feature>
<evidence type="ECO:0000256" key="2">
    <source>
        <dbReference type="ARBA" id="ARBA00007400"/>
    </source>
</evidence>
<feature type="transmembrane region" description="Helical" evidence="7">
    <location>
        <begin position="164"/>
        <end position="182"/>
    </location>
</feature>
<keyword evidence="10" id="KW-1185">Reference proteome</keyword>
<evidence type="ECO:0000256" key="3">
    <source>
        <dbReference type="ARBA" id="ARBA00022475"/>
    </source>
</evidence>
<evidence type="ECO:0000256" key="6">
    <source>
        <dbReference type="ARBA" id="ARBA00023136"/>
    </source>
</evidence>
<keyword evidence="9" id="KW-0808">Transferase</keyword>
<feature type="transmembrane region" description="Helical" evidence="7">
    <location>
        <begin position="52"/>
        <end position="70"/>
    </location>
</feature>
<dbReference type="Pfam" id="PF01757">
    <property type="entry name" value="Acyl_transf_3"/>
    <property type="match status" value="1"/>
</dbReference>
<feature type="domain" description="Acyltransferase 3" evidence="8">
    <location>
        <begin position="8"/>
        <end position="343"/>
    </location>
</feature>
<reference evidence="9 10" key="1">
    <citation type="submission" date="2024-03" db="EMBL/GenBank/DDBJ databases">
        <title>Cognatishimia coralii sp. nov., a marine bacterium isolated from coral surrounding seawater.</title>
        <authorList>
            <person name="Liu X."/>
            <person name="Liu S."/>
            <person name="Sun H."/>
            <person name="Zhang Y."/>
        </authorList>
    </citation>
    <scope>NUCLEOTIDE SEQUENCE [LARGE SCALE GENOMIC DNA]</scope>
    <source>
        <strain evidence="9 10">D5M38</strain>
    </source>
</reference>
<keyword evidence="3" id="KW-1003">Cell membrane</keyword>
<feature type="transmembrane region" description="Helical" evidence="7">
    <location>
        <begin position="265"/>
        <end position="286"/>
    </location>
</feature>
<evidence type="ECO:0000259" key="8">
    <source>
        <dbReference type="Pfam" id="PF01757"/>
    </source>
</evidence>
<feature type="transmembrane region" description="Helical" evidence="7">
    <location>
        <begin position="91"/>
        <end position="108"/>
    </location>
</feature>
<evidence type="ECO:0000256" key="7">
    <source>
        <dbReference type="SAM" id="Phobius"/>
    </source>
</evidence>